<dbReference type="Pfam" id="PF01040">
    <property type="entry name" value="UbiA"/>
    <property type="match status" value="1"/>
</dbReference>
<dbReference type="InterPro" id="IPR044878">
    <property type="entry name" value="UbiA_sf"/>
</dbReference>
<dbReference type="GO" id="GO:0008299">
    <property type="term" value="P:isoprenoid biosynthetic process"/>
    <property type="evidence" value="ECO:0007669"/>
    <property type="project" value="UniProtKB-UniRule"/>
</dbReference>
<keyword evidence="6 13" id="KW-0812">Transmembrane</keyword>
<dbReference type="GO" id="GO:0005743">
    <property type="term" value="C:mitochondrial inner membrane"/>
    <property type="evidence" value="ECO:0007669"/>
    <property type="project" value="UniProtKB-SubCell"/>
</dbReference>
<keyword evidence="7 13" id="KW-1133">Transmembrane helix</keyword>
<evidence type="ECO:0000256" key="7">
    <source>
        <dbReference type="ARBA" id="ARBA00022989"/>
    </source>
</evidence>
<comment type="cofactor">
    <cofactor evidence="1 13">
        <name>Mg(2+)</name>
        <dbReference type="ChEBI" id="CHEBI:18420"/>
    </cofactor>
</comment>
<dbReference type="Proteomes" id="UP001162480">
    <property type="component" value="Chromosome 3"/>
</dbReference>
<evidence type="ECO:0000256" key="6">
    <source>
        <dbReference type="ARBA" id="ARBA00022692"/>
    </source>
</evidence>
<evidence type="ECO:0000256" key="11">
    <source>
        <dbReference type="ARBA" id="ARBA00050454"/>
    </source>
</evidence>
<feature type="transmembrane region" description="Helical" evidence="13">
    <location>
        <begin position="198"/>
        <end position="217"/>
    </location>
</feature>
<dbReference type="InterPro" id="IPR039653">
    <property type="entry name" value="Prenyltransferase"/>
</dbReference>
<evidence type="ECO:0000256" key="2">
    <source>
        <dbReference type="ARBA" id="ARBA00004141"/>
    </source>
</evidence>
<dbReference type="NCBIfam" id="TIGR01474">
    <property type="entry name" value="ubiA_proteo"/>
    <property type="match status" value="1"/>
</dbReference>
<keyword evidence="9 13" id="KW-0414">Isoprene biosynthesis</keyword>
<dbReference type="FunFam" id="1.10.357.140:FF:000003">
    <property type="entry name" value="4-hydroxybenzoate polyprenyltransferase, mitochondrial"/>
    <property type="match status" value="1"/>
</dbReference>
<accession>A0AA36ARN7</accession>
<comment type="subcellular location">
    <subcellularLocation>
        <location evidence="2">Membrane</location>
        <topology evidence="2">Multi-pass membrane protein</topology>
    </subcellularLocation>
    <subcellularLocation>
        <location evidence="13">Mitochondrion inner membrane</location>
        <topology evidence="13">Multi-pass membrane protein</topology>
        <orientation evidence="13">Matrix side</orientation>
    </subcellularLocation>
</comment>
<keyword evidence="15" id="KW-1185">Reference proteome</keyword>
<dbReference type="Gene3D" id="1.10.357.140">
    <property type="entry name" value="UbiA prenyltransferase"/>
    <property type="match status" value="1"/>
</dbReference>
<feature type="transmembrane region" description="Helical" evidence="13">
    <location>
        <begin position="131"/>
        <end position="150"/>
    </location>
</feature>
<comment type="catalytic activity">
    <reaction evidence="10">
        <text>all-trans-decaprenyl diphosphate + 4-hydroxybenzoate = 4-hydroxy-3-(all-trans-decaprenyl)benzoate + diphosphate</text>
        <dbReference type="Rhea" id="RHEA:44564"/>
        <dbReference type="ChEBI" id="CHEBI:17879"/>
        <dbReference type="ChEBI" id="CHEBI:33019"/>
        <dbReference type="ChEBI" id="CHEBI:60721"/>
        <dbReference type="ChEBI" id="CHEBI:84503"/>
        <dbReference type="EC" id="2.5.1.39"/>
    </reaction>
    <physiologicalReaction direction="left-to-right" evidence="10">
        <dbReference type="Rhea" id="RHEA:44565"/>
    </physiologicalReaction>
</comment>
<gene>
    <name evidence="14" type="ORF">OCTVUL_1B020500</name>
</gene>
<keyword evidence="13" id="KW-0496">Mitochondrion</keyword>
<comment type="catalytic activity">
    <reaction evidence="11">
        <text>all-trans-nonaprenyl diphosphate + 4-hydroxybenzoate = 4-hydroxy-3-(all-trans-nonaprenyl)benzoate + diphosphate</text>
        <dbReference type="Rhea" id="RHEA:17709"/>
        <dbReference type="ChEBI" id="CHEBI:17879"/>
        <dbReference type="ChEBI" id="CHEBI:33019"/>
        <dbReference type="ChEBI" id="CHEBI:58391"/>
        <dbReference type="ChEBI" id="CHEBI:84502"/>
        <dbReference type="EC" id="2.5.1.39"/>
    </reaction>
    <physiologicalReaction direction="left-to-right" evidence="11">
        <dbReference type="Rhea" id="RHEA:17710"/>
    </physiologicalReaction>
</comment>
<keyword evidence="13" id="KW-0999">Mitochondrion inner membrane</keyword>
<evidence type="ECO:0000256" key="12">
    <source>
        <dbReference type="ARBA" id="ARBA00051182"/>
    </source>
</evidence>
<dbReference type="PANTHER" id="PTHR11048">
    <property type="entry name" value="PRENYLTRANSFERASES"/>
    <property type="match status" value="1"/>
</dbReference>
<keyword evidence="5 13" id="KW-0831">Ubiquinone biosynthesis</keyword>
<proteinExistence type="inferred from homology"/>
<dbReference type="PROSITE" id="PS00943">
    <property type="entry name" value="UBIA"/>
    <property type="match status" value="1"/>
</dbReference>
<dbReference type="GO" id="GO:0006744">
    <property type="term" value="P:ubiquinone biosynthetic process"/>
    <property type="evidence" value="ECO:0007669"/>
    <property type="project" value="UniProtKB-UniRule"/>
</dbReference>
<protein>
    <recommendedName>
        <fullName evidence="13">4-hydroxybenzoate polyprenyltransferase, mitochondrial</fullName>
        <shortName evidence="13">4-HB polyprenyltransferase</shortName>
        <ecNumber evidence="13">2.5.1.39</ecNumber>
    </recommendedName>
    <alternativeName>
        <fullName evidence="13">Para-hydroxybenzoate--polyprenyltransferase</fullName>
        <shortName evidence="13">PHB:PPT</shortName>
        <shortName evidence="13">PHB:polyprenyltransferase</shortName>
    </alternativeName>
</protein>
<dbReference type="InterPro" id="IPR006370">
    <property type="entry name" value="HB_polyprenyltransferase-like"/>
</dbReference>
<dbReference type="HAMAP" id="MF_01635">
    <property type="entry name" value="UbiA"/>
    <property type="match status" value="1"/>
</dbReference>
<dbReference type="InterPro" id="IPR030470">
    <property type="entry name" value="UbiA_prenylTrfase_CS"/>
</dbReference>
<feature type="transmembrane region" description="Helical" evidence="13">
    <location>
        <begin position="156"/>
        <end position="177"/>
    </location>
</feature>
<keyword evidence="8 13" id="KW-0472">Membrane</keyword>
<comment type="function">
    <text evidence="13">Catalyzes the prenylation of para-hydroxybenzoate (PHB) with an all-trans polyprenyl group. Mediates the second step in the final reaction sequence of coenzyme Q (CoQ) biosynthesis, which is the condensation of the polyisoprenoid side chain with PHB, generating the first membrane-bound Q intermediate.</text>
</comment>
<dbReference type="CDD" id="cd13959">
    <property type="entry name" value="PT_UbiA_COQ2"/>
    <property type="match status" value="1"/>
</dbReference>
<evidence type="ECO:0000256" key="9">
    <source>
        <dbReference type="ARBA" id="ARBA00023229"/>
    </source>
</evidence>
<evidence type="ECO:0000256" key="1">
    <source>
        <dbReference type="ARBA" id="ARBA00001946"/>
    </source>
</evidence>
<organism evidence="14 15">
    <name type="scientific">Octopus vulgaris</name>
    <name type="common">Common octopus</name>
    <dbReference type="NCBI Taxonomy" id="6645"/>
    <lineage>
        <taxon>Eukaryota</taxon>
        <taxon>Metazoa</taxon>
        <taxon>Spiralia</taxon>
        <taxon>Lophotrochozoa</taxon>
        <taxon>Mollusca</taxon>
        <taxon>Cephalopoda</taxon>
        <taxon>Coleoidea</taxon>
        <taxon>Octopodiformes</taxon>
        <taxon>Octopoda</taxon>
        <taxon>Incirrata</taxon>
        <taxon>Octopodidae</taxon>
        <taxon>Octopus</taxon>
    </lineage>
</organism>
<dbReference type="EMBL" id="OX597816">
    <property type="protein sequence ID" value="CAI9719982.1"/>
    <property type="molecule type" value="Genomic_DNA"/>
</dbReference>
<dbReference type="PANTHER" id="PTHR11048:SF28">
    <property type="entry name" value="4-HYDROXYBENZOATE POLYPRENYLTRANSFERASE, MITOCHONDRIAL"/>
    <property type="match status" value="1"/>
</dbReference>
<reference evidence="14" key="1">
    <citation type="submission" date="2023-08" db="EMBL/GenBank/DDBJ databases">
        <authorList>
            <person name="Alioto T."/>
            <person name="Alioto T."/>
            <person name="Gomez Garrido J."/>
        </authorList>
    </citation>
    <scope>NUCLEOTIDE SEQUENCE</scope>
</reference>
<feature type="transmembrane region" description="Helical" evidence="13">
    <location>
        <begin position="251"/>
        <end position="268"/>
    </location>
</feature>
<dbReference type="AlphaFoldDB" id="A0AA36ARN7"/>
<feature type="transmembrane region" description="Helical" evidence="13">
    <location>
        <begin position="274"/>
        <end position="295"/>
    </location>
</feature>
<evidence type="ECO:0000313" key="15">
    <source>
        <dbReference type="Proteomes" id="UP001162480"/>
    </source>
</evidence>
<comment type="catalytic activity">
    <reaction evidence="12">
        <text>an all-trans-polyprenyl diphosphate + 4-hydroxybenzoate = a 4-hydroxy-3-(all-trans-polyprenyl)benzoate + diphosphate</text>
        <dbReference type="Rhea" id="RHEA:44504"/>
        <dbReference type="Rhea" id="RHEA-COMP:9514"/>
        <dbReference type="Rhea" id="RHEA-COMP:9564"/>
        <dbReference type="ChEBI" id="CHEBI:17879"/>
        <dbReference type="ChEBI" id="CHEBI:33019"/>
        <dbReference type="ChEBI" id="CHEBI:58914"/>
        <dbReference type="ChEBI" id="CHEBI:78396"/>
        <dbReference type="EC" id="2.5.1.39"/>
    </reaction>
    <physiologicalReaction direction="left-to-right" evidence="12">
        <dbReference type="Rhea" id="RHEA:44505"/>
    </physiologicalReaction>
</comment>
<evidence type="ECO:0000256" key="3">
    <source>
        <dbReference type="ARBA" id="ARBA00005985"/>
    </source>
</evidence>
<evidence type="ECO:0000256" key="13">
    <source>
        <dbReference type="HAMAP-Rule" id="MF_03189"/>
    </source>
</evidence>
<comment type="pathway">
    <text evidence="13">Cofactor biosynthesis; ubiquinone biosynthesis.</text>
</comment>
<evidence type="ECO:0000256" key="4">
    <source>
        <dbReference type="ARBA" id="ARBA00022679"/>
    </source>
</evidence>
<dbReference type="GO" id="GO:0008412">
    <property type="term" value="F:4-hydroxybenzoate polyprenyltransferase activity"/>
    <property type="evidence" value="ECO:0007669"/>
    <property type="project" value="UniProtKB-EC"/>
</dbReference>
<name>A0AA36ARN7_OCTVU</name>
<keyword evidence="4 13" id="KW-0808">Transferase</keyword>
<comment type="similarity">
    <text evidence="3 13">Belongs to the UbiA prenyltransferase family.</text>
</comment>
<evidence type="ECO:0000256" key="8">
    <source>
        <dbReference type="ARBA" id="ARBA00023136"/>
    </source>
</evidence>
<feature type="transmembrane region" description="Helical" evidence="13">
    <location>
        <begin position="377"/>
        <end position="397"/>
    </location>
</feature>
<dbReference type="InterPro" id="IPR000537">
    <property type="entry name" value="UbiA_prenyltransferase"/>
</dbReference>
<sequence>MRYSETVKGSRQRPVTKRLKMQSNKLLAKFLCPHITTCLSTRVPASFVLPTIGNYFRSSQKDYLQESRGFKYSSESQKHVILKKQCGSLSRIPNENNRHFSFSTQKIVTAAPQHIQPYLRLIRLDKPIGTWLLYWPCTWSIAMAATPGHLPDLKMLTLFGVGALIMRGSGCIINDMWDRDFDKKVTRTVTRPIAAGEISRFEALVFLGSQLTLGLAILLQLNWYSVILGTTSMLFVTTYPLAKRFTYWPQIVLGITFNYGALLGWSAVRGSCDWPVVLPLYLSCVTWTLIYDTIYAHQDKSDDMKIGVKSTALKFGDQTKQWLAGSSVFMFGNLALSGYMCDQIWPYYTALTFTMLHVANQIYSVDLNNPADCAKKFLSNAKLGAVMFFGITLSNLLRTVS</sequence>
<evidence type="ECO:0000256" key="5">
    <source>
        <dbReference type="ARBA" id="ARBA00022688"/>
    </source>
</evidence>
<feature type="transmembrane region" description="Helical" evidence="13">
    <location>
        <begin position="345"/>
        <end position="365"/>
    </location>
</feature>
<evidence type="ECO:0000256" key="10">
    <source>
        <dbReference type="ARBA" id="ARBA00049890"/>
    </source>
</evidence>
<evidence type="ECO:0000313" key="14">
    <source>
        <dbReference type="EMBL" id="CAI9719982.1"/>
    </source>
</evidence>
<dbReference type="EC" id="2.5.1.39" evidence="13"/>